<dbReference type="Pfam" id="PF03454">
    <property type="entry name" value="MoeA_C"/>
    <property type="match status" value="1"/>
</dbReference>
<name>A0A126V3L7_9RHOB</name>
<dbReference type="Gene3D" id="2.170.190.11">
    <property type="entry name" value="Molybdopterin biosynthesis moea protein, domain 3"/>
    <property type="match status" value="1"/>
</dbReference>
<keyword evidence="5 11" id="KW-0500">Molybdenum</keyword>
<dbReference type="NCBIfam" id="NF045515">
    <property type="entry name" value="Glp_gephyrin"/>
    <property type="match status" value="1"/>
</dbReference>
<dbReference type="UniPathway" id="UPA00344"/>
<keyword evidence="9 11" id="KW-0501">Molybdenum cofactor biosynthesis</keyword>
<dbReference type="Pfam" id="PF00994">
    <property type="entry name" value="MoCF_biosynth"/>
    <property type="match status" value="1"/>
</dbReference>
<gene>
    <name evidence="13" type="ORF">RC74_15350</name>
</gene>
<dbReference type="InterPro" id="IPR005110">
    <property type="entry name" value="MoeA_linker/N"/>
</dbReference>
<sequence length="390" mass="40940">MISVEEALAKTLNLVSELEVESVPLQEAAGRVLACDIVATRSQPPFASSAMDGYAVKGVEVEPYAMFSVIGEAAAGHGFSGTVGAGEAVRIFTGAPIPKGADYVIIQEDVAVRGKLITLDSEIENHDYVRPLGDDFAAGDRIQAPRVLRAGDIALAASMNAPTLQVYRRPIVALIATGDELVIPGEVPGPDQIIASNSFGLKAMLEEAGAQVRLLPIARDTKPSLTQAFTLAKSADLVVTIGGASVGDHDLVADVAAELGMERAFYKIAMRPGKPLMAGRVLDVPMVGLPGNPVSSMVCGQIFLVPMIRKMMGHPDVLPRELTAKSTQDMPANGPRAHYMRAIISEDGITPLLRQDSGLLTVLSAANALLIRAPHAGKIDAGAIVSYLPI</sequence>
<evidence type="ECO:0000256" key="7">
    <source>
        <dbReference type="ARBA" id="ARBA00022723"/>
    </source>
</evidence>
<comment type="pathway">
    <text evidence="3 11">Cofactor biosynthesis; molybdopterin biosynthesis.</text>
</comment>
<evidence type="ECO:0000256" key="9">
    <source>
        <dbReference type="ARBA" id="ARBA00023150"/>
    </source>
</evidence>
<comment type="catalytic activity">
    <reaction evidence="10">
        <text>adenylyl-molybdopterin + molybdate = Mo-molybdopterin + AMP + H(+)</text>
        <dbReference type="Rhea" id="RHEA:35047"/>
        <dbReference type="ChEBI" id="CHEBI:15378"/>
        <dbReference type="ChEBI" id="CHEBI:36264"/>
        <dbReference type="ChEBI" id="CHEBI:62727"/>
        <dbReference type="ChEBI" id="CHEBI:71302"/>
        <dbReference type="ChEBI" id="CHEBI:456215"/>
        <dbReference type="EC" id="2.10.1.1"/>
    </reaction>
</comment>
<dbReference type="EC" id="2.10.1.1" evidence="11"/>
<evidence type="ECO:0000313" key="14">
    <source>
        <dbReference type="Proteomes" id="UP000070371"/>
    </source>
</evidence>
<evidence type="ECO:0000256" key="2">
    <source>
        <dbReference type="ARBA" id="ARBA00002901"/>
    </source>
</evidence>
<dbReference type="SMART" id="SM00852">
    <property type="entry name" value="MoCF_biosynth"/>
    <property type="match status" value="1"/>
</dbReference>
<dbReference type="CDD" id="cd00887">
    <property type="entry name" value="MoeA"/>
    <property type="match status" value="1"/>
</dbReference>
<evidence type="ECO:0000256" key="11">
    <source>
        <dbReference type="RuleBase" id="RU365090"/>
    </source>
</evidence>
<dbReference type="OrthoDB" id="9804758at2"/>
<dbReference type="EMBL" id="CP014327">
    <property type="protein sequence ID" value="AML52466.1"/>
    <property type="molecule type" value="Genomic_DNA"/>
</dbReference>
<dbReference type="GO" id="GO:0006777">
    <property type="term" value="P:Mo-molybdopterin cofactor biosynthetic process"/>
    <property type="evidence" value="ECO:0007669"/>
    <property type="project" value="UniProtKB-UniRule"/>
</dbReference>
<dbReference type="GO" id="GO:0005829">
    <property type="term" value="C:cytosol"/>
    <property type="evidence" value="ECO:0007669"/>
    <property type="project" value="TreeGrafter"/>
</dbReference>
<dbReference type="Gene3D" id="3.90.105.10">
    <property type="entry name" value="Molybdopterin biosynthesis moea protein, domain 2"/>
    <property type="match status" value="1"/>
</dbReference>
<comment type="cofactor">
    <cofactor evidence="1 11">
        <name>Mg(2+)</name>
        <dbReference type="ChEBI" id="CHEBI:18420"/>
    </cofactor>
</comment>
<reference evidence="13 14" key="1">
    <citation type="submission" date="2016-02" db="EMBL/GenBank/DDBJ databases">
        <title>Complete genome sequence of Halocynthiibacter arcticus PAMC 20958t from arctic marine sediment.</title>
        <authorList>
            <person name="Lee Y.M."/>
            <person name="Baek K."/>
            <person name="Lee H.K."/>
            <person name="Shin S.C."/>
        </authorList>
    </citation>
    <scope>NUCLEOTIDE SEQUENCE [LARGE SCALE GENOMIC DNA]</scope>
    <source>
        <strain evidence="13">PAMC 20958</strain>
    </source>
</reference>
<keyword evidence="8 11" id="KW-0460">Magnesium</keyword>
<evidence type="ECO:0000256" key="4">
    <source>
        <dbReference type="ARBA" id="ARBA00010763"/>
    </source>
</evidence>
<dbReference type="InterPro" id="IPR036135">
    <property type="entry name" value="MoeA_linker/N_sf"/>
</dbReference>
<dbReference type="SUPFAM" id="SSF53218">
    <property type="entry name" value="Molybdenum cofactor biosynthesis proteins"/>
    <property type="match status" value="1"/>
</dbReference>
<evidence type="ECO:0000313" key="13">
    <source>
        <dbReference type="EMBL" id="AML52466.1"/>
    </source>
</evidence>
<dbReference type="STRING" id="1579316.RC74_15350"/>
<organism evidence="13 14">
    <name type="scientific">Falsihalocynthiibacter arcticus</name>
    <dbReference type="NCBI Taxonomy" id="1579316"/>
    <lineage>
        <taxon>Bacteria</taxon>
        <taxon>Pseudomonadati</taxon>
        <taxon>Pseudomonadota</taxon>
        <taxon>Alphaproteobacteria</taxon>
        <taxon>Rhodobacterales</taxon>
        <taxon>Roseobacteraceae</taxon>
        <taxon>Falsihalocynthiibacter</taxon>
    </lineage>
</organism>
<dbReference type="InterPro" id="IPR005111">
    <property type="entry name" value="MoeA_C_domain_IV"/>
</dbReference>
<keyword evidence="6 11" id="KW-0808">Transferase</keyword>
<dbReference type="GO" id="GO:0046872">
    <property type="term" value="F:metal ion binding"/>
    <property type="evidence" value="ECO:0007669"/>
    <property type="project" value="UniProtKB-UniRule"/>
</dbReference>
<keyword evidence="14" id="KW-1185">Reference proteome</keyword>
<dbReference type="RefSeq" id="WP_039002131.1">
    <property type="nucleotide sequence ID" value="NZ_CP014327.1"/>
</dbReference>
<dbReference type="FunFam" id="3.40.980.10:FF:000004">
    <property type="entry name" value="Molybdopterin molybdenumtransferase"/>
    <property type="match status" value="1"/>
</dbReference>
<feature type="domain" description="MoaB/Mog" evidence="12">
    <location>
        <begin position="173"/>
        <end position="310"/>
    </location>
</feature>
<proteinExistence type="inferred from homology"/>
<evidence type="ECO:0000256" key="5">
    <source>
        <dbReference type="ARBA" id="ARBA00022505"/>
    </source>
</evidence>
<evidence type="ECO:0000256" key="3">
    <source>
        <dbReference type="ARBA" id="ARBA00005046"/>
    </source>
</evidence>
<dbReference type="InterPro" id="IPR036425">
    <property type="entry name" value="MoaB/Mog-like_dom_sf"/>
</dbReference>
<dbReference type="InterPro" id="IPR001453">
    <property type="entry name" value="MoaB/Mog_dom"/>
</dbReference>
<dbReference type="SUPFAM" id="SSF63867">
    <property type="entry name" value="MoeA C-terminal domain-like"/>
    <property type="match status" value="1"/>
</dbReference>
<evidence type="ECO:0000256" key="1">
    <source>
        <dbReference type="ARBA" id="ARBA00001946"/>
    </source>
</evidence>
<accession>A0A126V3L7</accession>
<evidence type="ECO:0000256" key="8">
    <source>
        <dbReference type="ARBA" id="ARBA00022842"/>
    </source>
</evidence>
<dbReference type="GO" id="GO:0061599">
    <property type="term" value="F:molybdopterin molybdotransferase activity"/>
    <property type="evidence" value="ECO:0007669"/>
    <property type="project" value="UniProtKB-UniRule"/>
</dbReference>
<dbReference type="Proteomes" id="UP000070371">
    <property type="component" value="Chromosome"/>
</dbReference>
<comment type="function">
    <text evidence="2 11">Catalyzes the insertion of molybdate into adenylated molybdopterin with the concomitant release of AMP.</text>
</comment>
<dbReference type="Pfam" id="PF03453">
    <property type="entry name" value="MoeA_N"/>
    <property type="match status" value="1"/>
</dbReference>
<dbReference type="KEGG" id="hat:RC74_15350"/>
<dbReference type="Gene3D" id="2.40.340.10">
    <property type="entry name" value="MoeA, C-terminal, domain IV"/>
    <property type="match status" value="1"/>
</dbReference>
<comment type="similarity">
    <text evidence="4 11">Belongs to the MoeA family.</text>
</comment>
<dbReference type="InterPro" id="IPR036688">
    <property type="entry name" value="MoeA_C_domain_IV_sf"/>
</dbReference>
<dbReference type="PANTHER" id="PTHR10192:SF5">
    <property type="entry name" value="GEPHYRIN"/>
    <property type="match status" value="1"/>
</dbReference>
<dbReference type="Gene3D" id="3.40.980.10">
    <property type="entry name" value="MoaB/Mog-like domain"/>
    <property type="match status" value="1"/>
</dbReference>
<dbReference type="InterPro" id="IPR038987">
    <property type="entry name" value="MoeA-like"/>
</dbReference>
<keyword evidence="7 11" id="KW-0479">Metal-binding</keyword>
<evidence type="ECO:0000256" key="10">
    <source>
        <dbReference type="ARBA" id="ARBA00047317"/>
    </source>
</evidence>
<dbReference type="SUPFAM" id="SSF63882">
    <property type="entry name" value="MoeA N-terminal region -like"/>
    <property type="match status" value="1"/>
</dbReference>
<dbReference type="PANTHER" id="PTHR10192">
    <property type="entry name" value="MOLYBDOPTERIN BIOSYNTHESIS PROTEIN"/>
    <property type="match status" value="1"/>
</dbReference>
<evidence type="ECO:0000256" key="6">
    <source>
        <dbReference type="ARBA" id="ARBA00022679"/>
    </source>
</evidence>
<protein>
    <recommendedName>
        <fullName evidence="11">Molybdopterin molybdenumtransferase</fullName>
        <ecNumber evidence="11">2.10.1.1</ecNumber>
    </recommendedName>
</protein>
<evidence type="ECO:0000259" key="12">
    <source>
        <dbReference type="SMART" id="SM00852"/>
    </source>
</evidence>
<dbReference type="AlphaFoldDB" id="A0A126V3L7"/>